<dbReference type="PANTHER" id="PTHR21198:SF7">
    <property type="entry name" value="ASPARTATE-GLUTAMATE RACEMASE FAMILY"/>
    <property type="match status" value="1"/>
</dbReference>
<accession>A0ABR8RJT2</accession>
<proteinExistence type="inferred from homology"/>
<comment type="caution">
    <text evidence="3">The sequence shown here is derived from an EMBL/GenBank/DDBJ whole genome shotgun (WGS) entry which is preliminary data.</text>
</comment>
<keyword evidence="2" id="KW-0413">Isomerase</keyword>
<dbReference type="PROSITE" id="PS00924">
    <property type="entry name" value="ASP_GLU_RACEMASE_2"/>
    <property type="match status" value="1"/>
</dbReference>
<dbReference type="InterPro" id="IPR004380">
    <property type="entry name" value="Asp_race"/>
</dbReference>
<dbReference type="EMBL" id="JACSQR010000020">
    <property type="protein sequence ID" value="MBD7948006.1"/>
    <property type="molecule type" value="Genomic_DNA"/>
</dbReference>
<keyword evidence="4" id="KW-1185">Reference proteome</keyword>
<dbReference type="Pfam" id="PF01177">
    <property type="entry name" value="Asp_Glu_race"/>
    <property type="match status" value="1"/>
</dbReference>
<dbReference type="RefSeq" id="WP_191691804.1">
    <property type="nucleotide sequence ID" value="NZ_JACSQR010000020.1"/>
</dbReference>
<gene>
    <name evidence="3" type="ORF">H9653_08245</name>
</gene>
<dbReference type="Gene3D" id="3.40.50.1860">
    <property type="match status" value="2"/>
</dbReference>
<evidence type="ECO:0000256" key="2">
    <source>
        <dbReference type="ARBA" id="ARBA00023235"/>
    </source>
</evidence>
<protein>
    <submittedName>
        <fullName evidence="3">Aspartate/glutamate racemase family protein</fullName>
    </submittedName>
</protein>
<dbReference type="Proteomes" id="UP000606724">
    <property type="component" value="Unassembled WGS sequence"/>
</dbReference>
<evidence type="ECO:0000313" key="4">
    <source>
        <dbReference type="Proteomes" id="UP000606724"/>
    </source>
</evidence>
<evidence type="ECO:0000256" key="1">
    <source>
        <dbReference type="ARBA" id="ARBA00007847"/>
    </source>
</evidence>
<organism evidence="3 4">
    <name type="scientific">Psychrobacter communis</name>
    <dbReference type="NCBI Taxonomy" id="2762238"/>
    <lineage>
        <taxon>Bacteria</taxon>
        <taxon>Pseudomonadati</taxon>
        <taxon>Pseudomonadota</taxon>
        <taxon>Gammaproteobacteria</taxon>
        <taxon>Moraxellales</taxon>
        <taxon>Moraxellaceae</taxon>
        <taxon>Psychrobacter</taxon>
    </lineage>
</organism>
<dbReference type="InterPro" id="IPR015942">
    <property type="entry name" value="Asp/Glu/hydantoin_racemase"/>
</dbReference>
<comment type="similarity">
    <text evidence="1">Belongs to the aspartate/glutamate racemases family.</text>
</comment>
<dbReference type="PANTHER" id="PTHR21198">
    <property type="entry name" value="GLUTAMATE RACEMASE"/>
    <property type="match status" value="1"/>
</dbReference>
<evidence type="ECO:0000313" key="3">
    <source>
        <dbReference type="EMBL" id="MBD7948006.1"/>
    </source>
</evidence>
<dbReference type="InterPro" id="IPR001920">
    <property type="entry name" value="Asp/Glu_race"/>
</dbReference>
<dbReference type="SUPFAM" id="SSF53681">
    <property type="entry name" value="Aspartate/glutamate racemase"/>
    <property type="match status" value="2"/>
</dbReference>
<reference evidence="3 4" key="1">
    <citation type="submission" date="2020-08" db="EMBL/GenBank/DDBJ databases">
        <title>A Genomic Blueprint of the Chicken Gut Microbiome.</title>
        <authorList>
            <person name="Gilroy R."/>
            <person name="Ravi A."/>
            <person name="Getino M."/>
            <person name="Pursley I."/>
            <person name="Horton D.L."/>
            <person name="Alikhan N.-F."/>
            <person name="Baker D."/>
            <person name="Gharbi K."/>
            <person name="Hall N."/>
            <person name="Watson M."/>
            <person name="Adriaenssens E.M."/>
            <person name="Foster-Nyarko E."/>
            <person name="Jarju S."/>
            <person name="Secka A."/>
            <person name="Antonio M."/>
            <person name="Oren A."/>
            <person name="Chaudhuri R."/>
            <person name="La Ragione R.M."/>
            <person name="Hildebrand F."/>
            <person name="Pallen M.J."/>
        </authorList>
    </citation>
    <scope>NUCLEOTIDE SEQUENCE [LARGE SCALE GENOMIC DNA]</scope>
    <source>
        <strain evidence="3 4">Sa4CVA2</strain>
    </source>
</reference>
<dbReference type="NCBIfam" id="TIGR00035">
    <property type="entry name" value="asp_race"/>
    <property type="match status" value="1"/>
</dbReference>
<sequence>MSANPSNLAQNVEKYLSKNSCKQRTLGIIGGMSWESTESYYRLINEGIKARLGNLHSADLLIHSVDFAPIEALQAQGAWDEMGKVLANSGKRLQAAGAQGLLIATNTMHKVVDDVQAATNLPIIHIADVTAAAIKQQGLTKVALLGTQFTMTENFYKQRLIDAGLQVLIPETGARAEVHRIIYEELCQGQLLDSSRQYYQQVTKNLADKGAKGVILGCTEIGLLIQQADSPISVFDTTAIHAAAAVDFLLSSWF</sequence>
<name>A0ABR8RJT2_9GAMM</name>
<dbReference type="InterPro" id="IPR033134">
    <property type="entry name" value="Asp/Glu_racemase_AS_2"/>
</dbReference>